<feature type="binding site" evidence="6">
    <location>
        <position position="109"/>
    </location>
    <ligand>
        <name>S-adenosyl-L-methionine</name>
        <dbReference type="ChEBI" id="CHEBI:59789"/>
    </ligand>
</feature>
<dbReference type="GO" id="GO:0071424">
    <property type="term" value="F:rRNA (cytosine-N4-)-methyltransferase activity"/>
    <property type="evidence" value="ECO:0007669"/>
    <property type="project" value="UniProtKB-UniRule"/>
</dbReference>
<dbReference type="PANTHER" id="PTHR11265">
    <property type="entry name" value="S-ADENOSYL-METHYLTRANSFERASE MRAW"/>
    <property type="match status" value="1"/>
</dbReference>
<feature type="binding site" evidence="6">
    <location>
        <position position="102"/>
    </location>
    <ligand>
        <name>S-adenosyl-L-methionine</name>
        <dbReference type="ChEBI" id="CHEBI:59789"/>
    </ligand>
</feature>
<keyword evidence="2 6" id="KW-0698">rRNA processing</keyword>
<comment type="similarity">
    <text evidence="1 6">Belongs to the methyltransferase superfamily. RsmH family.</text>
</comment>
<dbReference type="SUPFAM" id="SSF81799">
    <property type="entry name" value="Putative methyltransferase TM0872, insert domain"/>
    <property type="match status" value="1"/>
</dbReference>
<dbReference type="PANTHER" id="PTHR11265:SF0">
    <property type="entry name" value="12S RRNA N4-METHYLCYTIDINE METHYLTRANSFERASE"/>
    <property type="match status" value="1"/>
</dbReference>
<dbReference type="EMBL" id="CP011299">
    <property type="protein sequence ID" value="ANF17003.1"/>
    <property type="molecule type" value="Genomic_DNA"/>
</dbReference>
<dbReference type="AlphaFoldDB" id="A0A172WDE8"/>
<keyword evidence="3 6" id="KW-0489">Methyltransferase</keyword>
<dbReference type="Gene3D" id="1.10.150.170">
    <property type="entry name" value="Putative methyltransferase TM0872, insert domain"/>
    <property type="match status" value="1"/>
</dbReference>
<dbReference type="GO" id="GO:0005737">
    <property type="term" value="C:cytoplasm"/>
    <property type="evidence" value="ECO:0007669"/>
    <property type="project" value="UniProtKB-SubCell"/>
</dbReference>
<sequence length="318" mass="36736">MNNLNLTHIPVLKKETIKFLNIKKDGIYIDCTFGFGGHSKEILKNLNENGILYAIDKDPYSINVAKKIKDHRFHIIPGNFSKILKSFQQKKIQRKVDGILFDLGMSSMQVNDPNRGFSFLLDGPLDMRMDPKKGITAHSWLIKSNKQLISKVLYEFGEERFAKKIALKIVKQRKNRPIERTSELSNLISKIVPRNKKHPATRTFQAIRIYINKELDELKIALKYVFNILKNRGRLLIITFNSLEDRIVKNFMSKNSKLASVPYGLAINETQLKSLQEIKLKIIGKIIPTKSEIKNNPRARSAILRVSEIQNIYEQKHL</sequence>
<feature type="binding site" evidence="6">
    <location>
        <position position="80"/>
    </location>
    <ligand>
        <name>S-adenosyl-L-methionine</name>
        <dbReference type="ChEBI" id="CHEBI:59789"/>
    </ligand>
</feature>
<accession>A0A172WDE8</accession>
<dbReference type="HAMAP" id="MF_01007">
    <property type="entry name" value="16SrRNA_methyltr_H"/>
    <property type="match status" value="1"/>
</dbReference>
<evidence type="ECO:0000313" key="8">
    <source>
        <dbReference type="Proteomes" id="UP000077654"/>
    </source>
</evidence>
<dbReference type="Pfam" id="PF01795">
    <property type="entry name" value="Methyltransf_5"/>
    <property type="match status" value="1"/>
</dbReference>
<dbReference type="PIRSF" id="PIRSF004486">
    <property type="entry name" value="MraW"/>
    <property type="match status" value="1"/>
</dbReference>
<reference evidence="7 8" key="1">
    <citation type="submission" date="2015-04" db="EMBL/GenBank/DDBJ databases">
        <title>Buchnera aphidicola assembly.</title>
        <authorList>
            <person name="Zhang Y."/>
        </authorList>
    </citation>
    <scope>NUCLEOTIDE SEQUENCE [LARGE SCALE GENOMIC DNA]</scope>
    <source>
        <strain evidence="7 8">SC</strain>
    </source>
</reference>
<proteinExistence type="inferred from homology"/>
<dbReference type="InterPro" id="IPR023397">
    <property type="entry name" value="SAM-dep_MeTrfase_MraW_recog"/>
</dbReference>
<dbReference type="PATRIC" id="fig|118110.3.peg.212"/>
<evidence type="ECO:0000256" key="6">
    <source>
        <dbReference type="HAMAP-Rule" id="MF_01007"/>
    </source>
</evidence>
<evidence type="ECO:0000256" key="2">
    <source>
        <dbReference type="ARBA" id="ARBA00022552"/>
    </source>
</evidence>
<dbReference type="RefSeq" id="WP_075474078.1">
    <property type="nucleotide sequence ID" value="NZ_CP011299.1"/>
</dbReference>
<dbReference type="GO" id="GO:0070475">
    <property type="term" value="P:rRNA base methylation"/>
    <property type="evidence" value="ECO:0007669"/>
    <property type="project" value="UniProtKB-UniRule"/>
</dbReference>
<comment type="subcellular location">
    <subcellularLocation>
        <location evidence="6">Cytoplasm</location>
    </subcellularLocation>
</comment>
<keyword evidence="4 6" id="KW-0808">Transferase</keyword>
<dbReference type="EC" id="2.1.1.199" evidence="6"/>
<dbReference type="InterPro" id="IPR002903">
    <property type="entry name" value="RsmH"/>
</dbReference>
<comment type="function">
    <text evidence="6">Specifically methylates the N4 position of cytidine in position 1402 (C1402) of 16S rRNA.</text>
</comment>
<comment type="catalytic activity">
    <reaction evidence="6">
        <text>cytidine(1402) in 16S rRNA + S-adenosyl-L-methionine = N(4)-methylcytidine(1402) in 16S rRNA + S-adenosyl-L-homocysteine + H(+)</text>
        <dbReference type="Rhea" id="RHEA:42928"/>
        <dbReference type="Rhea" id="RHEA-COMP:10286"/>
        <dbReference type="Rhea" id="RHEA-COMP:10287"/>
        <dbReference type="ChEBI" id="CHEBI:15378"/>
        <dbReference type="ChEBI" id="CHEBI:57856"/>
        <dbReference type="ChEBI" id="CHEBI:59789"/>
        <dbReference type="ChEBI" id="CHEBI:74506"/>
        <dbReference type="ChEBI" id="CHEBI:82748"/>
        <dbReference type="EC" id="2.1.1.199"/>
    </reaction>
</comment>
<feature type="binding site" evidence="6">
    <location>
        <position position="56"/>
    </location>
    <ligand>
        <name>S-adenosyl-L-methionine</name>
        <dbReference type="ChEBI" id="CHEBI:59789"/>
    </ligand>
</feature>
<keyword evidence="5 6" id="KW-0949">S-adenosyl-L-methionine</keyword>
<evidence type="ECO:0000256" key="3">
    <source>
        <dbReference type="ARBA" id="ARBA00022603"/>
    </source>
</evidence>
<dbReference type="SUPFAM" id="SSF53335">
    <property type="entry name" value="S-adenosyl-L-methionine-dependent methyltransferases"/>
    <property type="match status" value="1"/>
</dbReference>
<dbReference type="OrthoDB" id="9806637at2"/>
<dbReference type="InterPro" id="IPR029063">
    <property type="entry name" value="SAM-dependent_MTases_sf"/>
</dbReference>
<dbReference type="NCBIfam" id="TIGR00006">
    <property type="entry name" value="16S rRNA (cytosine(1402)-N(4))-methyltransferase RsmH"/>
    <property type="match status" value="1"/>
</dbReference>
<dbReference type="Gene3D" id="3.40.50.150">
    <property type="entry name" value="Vaccinia Virus protein VP39"/>
    <property type="match status" value="1"/>
</dbReference>
<evidence type="ECO:0000256" key="5">
    <source>
        <dbReference type="ARBA" id="ARBA00022691"/>
    </source>
</evidence>
<evidence type="ECO:0000256" key="4">
    <source>
        <dbReference type="ARBA" id="ARBA00022679"/>
    </source>
</evidence>
<keyword evidence="8" id="KW-1185">Reference proteome</keyword>
<evidence type="ECO:0000256" key="1">
    <source>
        <dbReference type="ARBA" id="ARBA00010396"/>
    </source>
</evidence>
<dbReference type="STRING" id="118110.XW81_01045"/>
<protein>
    <recommendedName>
        <fullName evidence="6">Ribosomal RNA small subunit methyltransferase H</fullName>
        <ecNumber evidence="6">2.1.1.199</ecNumber>
    </recommendedName>
    <alternativeName>
        <fullName evidence="6">16S rRNA m(4)C1402 methyltransferase</fullName>
    </alternativeName>
    <alternativeName>
        <fullName evidence="6">rRNA (cytosine-N(4)-)-methyltransferase RsmH</fullName>
    </alternativeName>
</protein>
<name>A0A172WDE8_BUCSC</name>
<feature type="binding site" evidence="6">
    <location>
        <begin position="36"/>
        <end position="38"/>
    </location>
    <ligand>
        <name>S-adenosyl-L-methionine</name>
        <dbReference type="ChEBI" id="CHEBI:59789"/>
    </ligand>
</feature>
<gene>
    <name evidence="6" type="primary">rsmH</name>
    <name evidence="7" type="ORF">XW81_01045</name>
</gene>
<dbReference type="Proteomes" id="UP000077654">
    <property type="component" value="Chromosome"/>
</dbReference>
<evidence type="ECO:0000313" key="7">
    <source>
        <dbReference type="EMBL" id="ANF17003.1"/>
    </source>
</evidence>
<keyword evidence="6" id="KW-0963">Cytoplasm</keyword>
<organism evidence="7 8">
    <name type="scientific">Buchnera aphidicola subsp. Schlechtendalia chinensis</name>
    <dbReference type="NCBI Taxonomy" id="118110"/>
    <lineage>
        <taxon>Bacteria</taxon>
        <taxon>Pseudomonadati</taxon>
        <taxon>Pseudomonadota</taxon>
        <taxon>Gammaproteobacteria</taxon>
        <taxon>Enterobacterales</taxon>
        <taxon>Erwiniaceae</taxon>
        <taxon>Buchnera</taxon>
    </lineage>
</organism>